<dbReference type="AlphaFoldDB" id="A0A315EDN2"/>
<evidence type="ECO:0000256" key="5">
    <source>
        <dbReference type="SAM" id="Phobius"/>
    </source>
</evidence>
<feature type="transmembrane region" description="Helical" evidence="5">
    <location>
        <begin position="277"/>
        <end position="294"/>
    </location>
</feature>
<feature type="transmembrane region" description="Helical" evidence="5">
    <location>
        <begin position="128"/>
        <end position="152"/>
    </location>
</feature>
<reference evidence="7 8" key="1">
    <citation type="submission" date="2017-04" db="EMBL/GenBank/DDBJ databases">
        <title>Unexpected and diverse lifestyles within the genus Limnohabitans.</title>
        <authorList>
            <person name="Kasalicky V."/>
            <person name="Mehrshad M."/>
            <person name="Andrei S.-A."/>
            <person name="Salcher M."/>
            <person name="Kratochvilova H."/>
            <person name="Simek K."/>
            <person name="Ghai R."/>
        </authorList>
    </citation>
    <scope>NUCLEOTIDE SEQUENCE [LARGE SCALE GENOMIC DNA]</scope>
    <source>
        <strain evidence="7 8">II-B4</strain>
    </source>
</reference>
<comment type="subcellular location">
    <subcellularLocation>
        <location evidence="1">Membrane</location>
        <topology evidence="1">Multi-pass membrane protein</topology>
    </subcellularLocation>
</comment>
<evidence type="ECO:0000313" key="8">
    <source>
        <dbReference type="Proteomes" id="UP000250790"/>
    </source>
</evidence>
<dbReference type="InterPro" id="IPR052528">
    <property type="entry name" value="Sugar_transport-like"/>
</dbReference>
<keyword evidence="4 5" id="KW-0472">Membrane</keyword>
<organism evidence="7 8">
    <name type="scientific">Limnohabitans parvus II-B4</name>
    <dbReference type="NCBI Taxonomy" id="1293052"/>
    <lineage>
        <taxon>Bacteria</taxon>
        <taxon>Pseudomonadati</taxon>
        <taxon>Pseudomonadota</taxon>
        <taxon>Betaproteobacteria</taxon>
        <taxon>Burkholderiales</taxon>
        <taxon>Comamonadaceae</taxon>
        <taxon>Limnohabitans</taxon>
    </lineage>
</organism>
<feature type="transmembrane region" description="Helical" evidence="5">
    <location>
        <begin position="71"/>
        <end position="90"/>
    </location>
</feature>
<sequence>MKNPLPRLIAGQIFLHACMAGMRMAIPLLALKQGFSAMAVGALLALFALTQVFLALPAGRYADRKGLKKPLLISVVMSSVGAGLSVLWPIFPVMCISALATGGATGMAVISLQRHVGRMAQDPTELKAAFSWLSIGPAISNFLGPVLAGLLIDYAGPESAHVTGFRWAFLLMAVLPLSTWFWVRRVPELHSPKSIDNAAPRRAMDLLAEPMMRRLLGVNWLLSSCWDVHTFVVPVLGHERGFSASVVGTILGAFAIAAAFIRVCLPWISRHVQEHQIITGAMLCTALLFGLYPFMPTPWSMGLCSVLLGLVLGTVQPMIMSTLHQITPQHRQGEALGLRLMSINASSVLMPMLFGAAGAIAGVSPVFWVVGGAVGWGSRAAWRLRPGKNH</sequence>
<dbReference type="Proteomes" id="UP000250790">
    <property type="component" value="Unassembled WGS sequence"/>
</dbReference>
<accession>A0A315EDN2</accession>
<evidence type="ECO:0000313" key="7">
    <source>
        <dbReference type="EMBL" id="PUE55219.1"/>
    </source>
</evidence>
<dbReference type="InterPro" id="IPR036259">
    <property type="entry name" value="MFS_trans_sf"/>
</dbReference>
<feature type="transmembrane region" description="Helical" evidence="5">
    <location>
        <begin position="242"/>
        <end position="265"/>
    </location>
</feature>
<dbReference type="PANTHER" id="PTHR23526">
    <property type="entry name" value="INTEGRAL MEMBRANE TRANSPORT PROTEIN-RELATED"/>
    <property type="match status" value="1"/>
</dbReference>
<dbReference type="InterPro" id="IPR020846">
    <property type="entry name" value="MFS_dom"/>
</dbReference>
<dbReference type="GO" id="GO:0022857">
    <property type="term" value="F:transmembrane transporter activity"/>
    <property type="evidence" value="ECO:0007669"/>
    <property type="project" value="InterPro"/>
</dbReference>
<dbReference type="PRINTS" id="PR01035">
    <property type="entry name" value="TCRTETA"/>
</dbReference>
<evidence type="ECO:0000256" key="1">
    <source>
        <dbReference type="ARBA" id="ARBA00004141"/>
    </source>
</evidence>
<comment type="caution">
    <text evidence="7">The sequence shown here is derived from an EMBL/GenBank/DDBJ whole genome shotgun (WGS) entry which is preliminary data.</text>
</comment>
<dbReference type="Gene3D" id="1.20.1250.20">
    <property type="entry name" value="MFS general substrate transporter like domains"/>
    <property type="match status" value="1"/>
</dbReference>
<dbReference type="GO" id="GO:0016020">
    <property type="term" value="C:membrane"/>
    <property type="evidence" value="ECO:0007669"/>
    <property type="project" value="UniProtKB-SubCell"/>
</dbReference>
<feature type="transmembrane region" description="Helical" evidence="5">
    <location>
        <begin position="96"/>
        <end position="116"/>
    </location>
</feature>
<keyword evidence="3 5" id="KW-1133">Transmembrane helix</keyword>
<feature type="transmembrane region" description="Helical" evidence="5">
    <location>
        <begin position="215"/>
        <end position="236"/>
    </location>
</feature>
<evidence type="ECO:0000256" key="3">
    <source>
        <dbReference type="ARBA" id="ARBA00022989"/>
    </source>
</evidence>
<feature type="transmembrane region" description="Helical" evidence="5">
    <location>
        <begin position="164"/>
        <end position="183"/>
    </location>
</feature>
<proteinExistence type="predicted"/>
<dbReference type="SUPFAM" id="SSF103473">
    <property type="entry name" value="MFS general substrate transporter"/>
    <property type="match status" value="1"/>
</dbReference>
<feature type="transmembrane region" description="Helical" evidence="5">
    <location>
        <begin position="340"/>
        <end position="360"/>
    </location>
</feature>
<dbReference type="PANTHER" id="PTHR23526:SF4">
    <property type="entry name" value="INTEGRAL MEMBRANE TRANSPORT PROTEIN"/>
    <property type="match status" value="1"/>
</dbReference>
<feature type="transmembrane region" description="Helical" evidence="5">
    <location>
        <begin position="35"/>
        <end position="59"/>
    </location>
</feature>
<feature type="domain" description="Major facilitator superfamily (MFS) profile" evidence="6">
    <location>
        <begin position="1"/>
        <end position="389"/>
    </location>
</feature>
<dbReference type="InterPro" id="IPR011701">
    <property type="entry name" value="MFS"/>
</dbReference>
<dbReference type="Pfam" id="PF07690">
    <property type="entry name" value="MFS_1"/>
    <property type="match status" value="1"/>
</dbReference>
<keyword evidence="2 5" id="KW-0812">Transmembrane</keyword>
<name>A0A315EDN2_9BURK</name>
<dbReference type="OrthoDB" id="4822895at2"/>
<evidence type="ECO:0000259" key="6">
    <source>
        <dbReference type="PROSITE" id="PS50850"/>
    </source>
</evidence>
<gene>
    <name evidence="7" type="ORF">B9Z37_01110</name>
</gene>
<dbReference type="PROSITE" id="PS50850">
    <property type="entry name" value="MFS"/>
    <property type="match status" value="1"/>
</dbReference>
<keyword evidence="8" id="KW-1185">Reference proteome</keyword>
<dbReference type="EMBL" id="NESN01000001">
    <property type="protein sequence ID" value="PUE55219.1"/>
    <property type="molecule type" value="Genomic_DNA"/>
</dbReference>
<protein>
    <submittedName>
        <fullName evidence="7">MFS transporter</fullName>
    </submittedName>
</protein>
<dbReference type="InterPro" id="IPR001958">
    <property type="entry name" value="Tet-R_TetA/multi-R_MdtG-like"/>
</dbReference>
<evidence type="ECO:0000256" key="4">
    <source>
        <dbReference type="ARBA" id="ARBA00023136"/>
    </source>
</evidence>
<evidence type="ECO:0000256" key="2">
    <source>
        <dbReference type="ARBA" id="ARBA00022692"/>
    </source>
</evidence>
<dbReference type="RefSeq" id="WP_108311221.1">
    <property type="nucleotide sequence ID" value="NZ_NESN01000001.1"/>
</dbReference>